<dbReference type="Proteomes" id="UP000633731">
    <property type="component" value="Unassembled WGS sequence"/>
</dbReference>
<sequence>MKLVIVDYGMGNLKSVMSALHYLGYEDVTLSNEIPVLERADKLILPGVGNYARAMYKINSFDLVSGIRQLALEEKKPILGICLGMQLMGLSSTESGFNTGLGLIDGVVEAFDNKELRVPHVGYNQLIPRNDSRLYSGLSANPDFYFTHSFKMSSSAEIGRSNCSYGDDFVASFELENIAGVQFHPELSQKNGLKLLKNFIELF</sequence>
<evidence type="ECO:0000313" key="2">
    <source>
        <dbReference type="Proteomes" id="UP000633731"/>
    </source>
</evidence>
<accession>A0ACC5RRK2</accession>
<protein>
    <submittedName>
        <fullName evidence="1">Imidazole glycerol phosphate synthase subunit HisH</fullName>
    </submittedName>
</protein>
<keyword evidence="2" id="KW-1185">Reference proteome</keyword>
<organism evidence="1 2">
    <name type="scientific">Enterobacter agglomerans</name>
    <name type="common">Erwinia herbicola</name>
    <name type="synonym">Pantoea agglomerans</name>
    <dbReference type="NCBI Taxonomy" id="549"/>
    <lineage>
        <taxon>Bacteria</taxon>
        <taxon>Pseudomonadati</taxon>
        <taxon>Pseudomonadota</taxon>
        <taxon>Gammaproteobacteria</taxon>
        <taxon>Enterobacterales</taxon>
        <taxon>Erwiniaceae</taxon>
        <taxon>Pantoea</taxon>
        <taxon>Pantoea agglomerans group</taxon>
    </lineage>
</organism>
<dbReference type="EMBL" id="JAEOXF010000014">
    <property type="protein sequence ID" value="MBK4727338.1"/>
    <property type="molecule type" value="Genomic_DNA"/>
</dbReference>
<name>A0ACC5RRK2_ENTAG</name>
<proteinExistence type="predicted"/>
<comment type="caution">
    <text evidence="1">The sequence shown here is derived from an EMBL/GenBank/DDBJ whole genome shotgun (WGS) entry which is preliminary data.</text>
</comment>
<reference evidence="1" key="1">
    <citation type="submission" date="2021-01" db="EMBL/GenBank/DDBJ databases">
        <title>Draft genome of Pantoea agglomerans Eh 335.</title>
        <authorList>
            <person name="Emsley S.A."/>
            <person name="Oline D.K."/>
            <person name="Saw J.H."/>
            <person name="Ushijima B."/>
            <person name="Videau P."/>
            <person name="Koyack M.J."/>
        </authorList>
    </citation>
    <scope>NUCLEOTIDE SEQUENCE</scope>
    <source>
        <strain evidence="1">Eh 335</strain>
    </source>
</reference>
<gene>
    <name evidence="1" type="primary">hisH</name>
    <name evidence="1" type="ORF">JJL49_19085</name>
</gene>
<evidence type="ECO:0000313" key="1">
    <source>
        <dbReference type="EMBL" id="MBK4727338.1"/>
    </source>
</evidence>